<dbReference type="EMBL" id="JAPDMZ010000243">
    <property type="protein sequence ID" value="KAK0545186.1"/>
    <property type="molecule type" value="Genomic_DNA"/>
</dbReference>
<proteinExistence type="predicted"/>
<dbReference type="AlphaFoldDB" id="A0AAN6GK57"/>
<accession>A0AAN6GK57</accession>
<gene>
    <name evidence="1" type="ORF">OC846_005774</name>
</gene>
<name>A0AAN6GK57_9BASI</name>
<sequence length="128" mass="13700">MSSSSDLVAKYKASNEAIFLSKDINAVTSSFSTYYSDALEANVLGGKKNASEFLESLVEMRKVFVDVELEYVKVIVSGRNVGSYEKLTATKADGSIAHGSAIIFATFGAESTADADKIVAFHETLELA</sequence>
<comment type="caution">
    <text evidence="1">The sequence shown here is derived from an EMBL/GenBank/DDBJ whole genome shotgun (WGS) entry which is preliminary data.</text>
</comment>
<organism evidence="1 2">
    <name type="scientific">Tilletia horrida</name>
    <dbReference type="NCBI Taxonomy" id="155126"/>
    <lineage>
        <taxon>Eukaryota</taxon>
        <taxon>Fungi</taxon>
        <taxon>Dikarya</taxon>
        <taxon>Basidiomycota</taxon>
        <taxon>Ustilaginomycotina</taxon>
        <taxon>Exobasidiomycetes</taxon>
        <taxon>Tilletiales</taxon>
        <taxon>Tilletiaceae</taxon>
        <taxon>Tilletia</taxon>
    </lineage>
</organism>
<keyword evidence="2" id="KW-1185">Reference proteome</keyword>
<reference evidence="1" key="1">
    <citation type="journal article" date="2023" name="PhytoFront">
        <title>Draft Genome Resources of Seven Strains of Tilletia horrida, Causal Agent of Kernel Smut of Rice.</title>
        <authorList>
            <person name="Khanal S."/>
            <person name="Antony Babu S."/>
            <person name="Zhou X.G."/>
        </authorList>
    </citation>
    <scope>NUCLEOTIDE SEQUENCE</scope>
    <source>
        <strain evidence="1">TX6</strain>
    </source>
</reference>
<evidence type="ECO:0000313" key="2">
    <source>
        <dbReference type="Proteomes" id="UP001176517"/>
    </source>
</evidence>
<protein>
    <submittedName>
        <fullName evidence="1">Uncharacterized protein</fullName>
    </submittedName>
</protein>
<evidence type="ECO:0000313" key="1">
    <source>
        <dbReference type="EMBL" id="KAK0545186.1"/>
    </source>
</evidence>
<dbReference type="Proteomes" id="UP001176517">
    <property type="component" value="Unassembled WGS sequence"/>
</dbReference>